<sequence>MKQRVITAVVALILFIPVIYIGGVTLDIVAMLLGAIAMSELLIMRKKLLISFEAIVSMLGVMIEIAPNRWFNGLPDQLSKSYVVYFLVILLLLHTVWSKNRFSFDDAGMLTLGMLYIGMGFNYFATARGTGMHDLAGLYMLLYLMFIVWATDSGAYMVGRKLGRHKVTPISPNKTWEGCIGGSVIGVIIAGGFALALNVSSYDAVALIAITIVLSVVGQFGDLVESALKRYYGVKDSGKILPGHGGILDRFDSMLLVFPIAHLFGLF</sequence>
<dbReference type="EC" id="2.7.7.41" evidence="6 18"/>
<keyword evidence="13 19" id="KW-1133">Transmembrane helix</keyword>
<dbReference type="AlphaFoldDB" id="A0A0R2NIT8"/>
<evidence type="ECO:0000256" key="5">
    <source>
        <dbReference type="ARBA" id="ARBA00010185"/>
    </source>
</evidence>
<keyword evidence="12 18" id="KW-0548">Nucleotidyltransferase</keyword>
<keyword evidence="21" id="KW-1185">Reference proteome</keyword>
<feature type="transmembrane region" description="Helical" evidence="19">
    <location>
        <begin position="204"/>
        <end position="224"/>
    </location>
</feature>
<keyword evidence="10 18" id="KW-0808">Transferase</keyword>
<evidence type="ECO:0000256" key="2">
    <source>
        <dbReference type="ARBA" id="ARBA00004651"/>
    </source>
</evidence>
<evidence type="ECO:0000256" key="14">
    <source>
        <dbReference type="ARBA" id="ARBA00023098"/>
    </source>
</evidence>
<evidence type="ECO:0000256" key="18">
    <source>
        <dbReference type="RuleBase" id="RU003938"/>
    </source>
</evidence>
<dbReference type="GO" id="GO:0004605">
    <property type="term" value="F:phosphatidate cytidylyltransferase activity"/>
    <property type="evidence" value="ECO:0007669"/>
    <property type="project" value="UniProtKB-EC"/>
</dbReference>
<keyword evidence="11 18" id="KW-0812">Transmembrane</keyword>
<reference evidence="20 21" key="1">
    <citation type="journal article" date="2015" name="Genome Announc.">
        <title>Expanding the biotechnology potential of lactobacilli through comparative genomics of 213 strains and associated genera.</title>
        <authorList>
            <person name="Sun Z."/>
            <person name="Harris H.M."/>
            <person name="McCann A."/>
            <person name="Guo C."/>
            <person name="Argimon S."/>
            <person name="Zhang W."/>
            <person name="Yang X."/>
            <person name="Jeffery I.B."/>
            <person name="Cooney J.C."/>
            <person name="Kagawa T.F."/>
            <person name="Liu W."/>
            <person name="Song Y."/>
            <person name="Salvetti E."/>
            <person name="Wrobel A."/>
            <person name="Rasinkangas P."/>
            <person name="Parkhill J."/>
            <person name="Rea M.C."/>
            <person name="O'Sullivan O."/>
            <person name="Ritari J."/>
            <person name="Douillard F.P."/>
            <person name="Paul Ross R."/>
            <person name="Yang R."/>
            <person name="Briner A.E."/>
            <person name="Felis G.E."/>
            <person name="de Vos W.M."/>
            <person name="Barrangou R."/>
            <person name="Klaenhammer T.R."/>
            <person name="Caufield P.W."/>
            <person name="Cui Y."/>
            <person name="Zhang H."/>
            <person name="O'Toole P.W."/>
        </authorList>
    </citation>
    <scope>NUCLEOTIDE SEQUENCE [LARGE SCALE GENOMIC DNA]</scope>
    <source>
        <strain evidence="20 21">DSM 21115</strain>
    </source>
</reference>
<evidence type="ECO:0000313" key="20">
    <source>
        <dbReference type="EMBL" id="KRO25711.1"/>
    </source>
</evidence>
<dbReference type="PANTHER" id="PTHR46382">
    <property type="entry name" value="PHOSPHATIDATE CYTIDYLYLTRANSFERASE"/>
    <property type="match status" value="1"/>
</dbReference>
<comment type="catalytic activity">
    <reaction evidence="1 18">
        <text>a 1,2-diacyl-sn-glycero-3-phosphate + CTP + H(+) = a CDP-1,2-diacyl-sn-glycerol + diphosphate</text>
        <dbReference type="Rhea" id="RHEA:16229"/>
        <dbReference type="ChEBI" id="CHEBI:15378"/>
        <dbReference type="ChEBI" id="CHEBI:33019"/>
        <dbReference type="ChEBI" id="CHEBI:37563"/>
        <dbReference type="ChEBI" id="CHEBI:58332"/>
        <dbReference type="ChEBI" id="CHEBI:58608"/>
        <dbReference type="EC" id="2.7.7.41"/>
    </reaction>
</comment>
<evidence type="ECO:0000256" key="1">
    <source>
        <dbReference type="ARBA" id="ARBA00001698"/>
    </source>
</evidence>
<evidence type="ECO:0000256" key="7">
    <source>
        <dbReference type="ARBA" id="ARBA00019373"/>
    </source>
</evidence>
<dbReference type="Pfam" id="PF01148">
    <property type="entry name" value="CTP_transf_1"/>
    <property type="match status" value="1"/>
</dbReference>
<evidence type="ECO:0000256" key="6">
    <source>
        <dbReference type="ARBA" id="ARBA00012487"/>
    </source>
</evidence>
<feature type="transmembrane region" description="Helical" evidence="19">
    <location>
        <begin position="138"/>
        <end position="158"/>
    </location>
</feature>
<dbReference type="RefSeq" id="WP_024625328.1">
    <property type="nucleotide sequence ID" value="NZ_AYGX02000144.1"/>
</dbReference>
<dbReference type="EMBL" id="AYGX02000144">
    <property type="protein sequence ID" value="KRO25711.1"/>
    <property type="molecule type" value="Genomic_DNA"/>
</dbReference>
<comment type="pathway">
    <text evidence="3 18">Phospholipid metabolism; CDP-diacylglycerol biosynthesis; CDP-diacylglycerol from sn-glycerol 3-phosphate: step 3/3.</text>
</comment>
<keyword evidence="16" id="KW-0594">Phospholipid biosynthesis</keyword>
<evidence type="ECO:0000256" key="4">
    <source>
        <dbReference type="ARBA" id="ARBA00005189"/>
    </source>
</evidence>
<dbReference type="Proteomes" id="UP000050920">
    <property type="component" value="Unassembled WGS sequence"/>
</dbReference>
<name>A0A0R2NIT8_9LACO</name>
<proteinExistence type="inferred from homology"/>
<organism evidence="20 21">
    <name type="scientific">Lactiplantibacillus fabifermentans DSM 21115</name>
    <dbReference type="NCBI Taxonomy" id="1413187"/>
    <lineage>
        <taxon>Bacteria</taxon>
        <taxon>Bacillati</taxon>
        <taxon>Bacillota</taxon>
        <taxon>Bacilli</taxon>
        <taxon>Lactobacillales</taxon>
        <taxon>Lactobacillaceae</taxon>
        <taxon>Lactiplantibacillus</taxon>
    </lineage>
</organism>
<evidence type="ECO:0000256" key="9">
    <source>
        <dbReference type="ARBA" id="ARBA00022516"/>
    </source>
</evidence>
<comment type="pathway">
    <text evidence="4">Lipid metabolism.</text>
</comment>
<accession>A0A0R2NIT8</accession>
<comment type="subcellular location">
    <subcellularLocation>
        <location evidence="2">Cell membrane</location>
        <topology evidence="2">Multi-pass membrane protein</topology>
    </subcellularLocation>
</comment>
<dbReference type="PROSITE" id="PS01315">
    <property type="entry name" value="CDS"/>
    <property type="match status" value="1"/>
</dbReference>
<keyword evidence="15 19" id="KW-0472">Membrane</keyword>
<evidence type="ECO:0000256" key="15">
    <source>
        <dbReference type="ARBA" id="ARBA00023136"/>
    </source>
</evidence>
<gene>
    <name evidence="20" type="ORF">DY78_GL001162</name>
</gene>
<evidence type="ECO:0000256" key="17">
    <source>
        <dbReference type="ARBA" id="ARBA00023264"/>
    </source>
</evidence>
<dbReference type="UniPathway" id="UPA00557">
    <property type="reaction ID" value="UER00614"/>
</dbReference>
<keyword evidence="8" id="KW-1003">Cell membrane</keyword>
<protein>
    <recommendedName>
        <fullName evidence="7 18">Phosphatidate cytidylyltransferase</fullName>
        <ecNumber evidence="6 18">2.7.7.41</ecNumber>
    </recommendedName>
</protein>
<keyword evidence="14" id="KW-0443">Lipid metabolism</keyword>
<feature type="transmembrane region" description="Helical" evidence="19">
    <location>
        <begin position="48"/>
        <end position="66"/>
    </location>
</feature>
<evidence type="ECO:0000313" key="21">
    <source>
        <dbReference type="Proteomes" id="UP000050920"/>
    </source>
</evidence>
<comment type="caution">
    <text evidence="20">The sequence shown here is derived from an EMBL/GenBank/DDBJ whole genome shotgun (WGS) entry which is preliminary data.</text>
</comment>
<dbReference type="GO" id="GO:0016024">
    <property type="term" value="P:CDP-diacylglycerol biosynthetic process"/>
    <property type="evidence" value="ECO:0007669"/>
    <property type="project" value="UniProtKB-UniPathway"/>
</dbReference>
<evidence type="ECO:0000256" key="11">
    <source>
        <dbReference type="ARBA" id="ARBA00022692"/>
    </source>
</evidence>
<evidence type="ECO:0000256" key="16">
    <source>
        <dbReference type="ARBA" id="ARBA00023209"/>
    </source>
</evidence>
<feature type="transmembrane region" description="Helical" evidence="19">
    <location>
        <begin position="109"/>
        <end position="126"/>
    </location>
</feature>
<keyword evidence="17" id="KW-1208">Phospholipid metabolism</keyword>
<keyword evidence="9" id="KW-0444">Lipid biosynthesis</keyword>
<dbReference type="GO" id="GO:0005886">
    <property type="term" value="C:plasma membrane"/>
    <property type="evidence" value="ECO:0007669"/>
    <property type="project" value="UniProtKB-SubCell"/>
</dbReference>
<dbReference type="PANTHER" id="PTHR46382:SF1">
    <property type="entry name" value="PHOSPHATIDATE CYTIDYLYLTRANSFERASE"/>
    <property type="match status" value="1"/>
</dbReference>
<feature type="transmembrane region" description="Helical" evidence="19">
    <location>
        <begin position="78"/>
        <end position="97"/>
    </location>
</feature>
<evidence type="ECO:0000256" key="12">
    <source>
        <dbReference type="ARBA" id="ARBA00022695"/>
    </source>
</evidence>
<evidence type="ECO:0000256" key="8">
    <source>
        <dbReference type="ARBA" id="ARBA00022475"/>
    </source>
</evidence>
<evidence type="ECO:0000256" key="19">
    <source>
        <dbReference type="SAM" id="Phobius"/>
    </source>
</evidence>
<evidence type="ECO:0000256" key="3">
    <source>
        <dbReference type="ARBA" id="ARBA00005119"/>
    </source>
</evidence>
<feature type="transmembrane region" description="Helical" evidence="19">
    <location>
        <begin position="6"/>
        <end position="36"/>
    </location>
</feature>
<evidence type="ECO:0000256" key="13">
    <source>
        <dbReference type="ARBA" id="ARBA00022989"/>
    </source>
</evidence>
<dbReference type="InterPro" id="IPR000374">
    <property type="entry name" value="PC_trans"/>
</dbReference>
<comment type="similarity">
    <text evidence="5 18">Belongs to the CDS family.</text>
</comment>
<feature type="transmembrane region" description="Helical" evidence="19">
    <location>
        <begin position="179"/>
        <end position="198"/>
    </location>
</feature>
<evidence type="ECO:0000256" key="10">
    <source>
        <dbReference type="ARBA" id="ARBA00022679"/>
    </source>
</evidence>